<evidence type="ECO:0000259" key="2">
    <source>
        <dbReference type="Pfam" id="PF25611"/>
    </source>
</evidence>
<feature type="non-terminal residue" evidence="3">
    <location>
        <position position="196"/>
    </location>
</feature>
<dbReference type="GeneID" id="20252653"/>
<dbReference type="HOGENOM" id="CLU_070345_1_0_1"/>
<dbReference type="EMBL" id="KB200183">
    <property type="protein sequence ID" value="ESP02538.1"/>
    <property type="molecule type" value="Genomic_DNA"/>
</dbReference>
<dbReference type="Pfam" id="PF02214">
    <property type="entry name" value="BTB_2"/>
    <property type="match status" value="1"/>
</dbReference>
<evidence type="ECO:0000313" key="4">
    <source>
        <dbReference type="Proteomes" id="UP000030746"/>
    </source>
</evidence>
<feature type="non-terminal residue" evidence="3">
    <location>
        <position position="1"/>
    </location>
</feature>
<reference evidence="3 4" key="1">
    <citation type="journal article" date="2013" name="Nature">
        <title>Insights into bilaterian evolution from three spiralian genomes.</title>
        <authorList>
            <person name="Simakov O."/>
            <person name="Marletaz F."/>
            <person name="Cho S.J."/>
            <person name="Edsinger-Gonzales E."/>
            <person name="Havlak P."/>
            <person name="Hellsten U."/>
            <person name="Kuo D.H."/>
            <person name="Larsson T."/>
            <person name="Lv J."/>
            <person name="Arendt D."/>
            <person name="Savage R."/>
            <person name="Osoegawa K."/>
            <person name="de Jong P."/>
            <person name="Grimwood J."/>
            <person name="Chapman J.A."/>
            <person name="Shapiro H."/>
            <person name="Aerts A."/>
            <person name="Otillar R.P."/>
            <person name="Terry A.Y."/>
            <person name="Boore J.L."/>
            <person name="Grigoriev I.V."/>
            <person name="Lindberg D.R."/>
            <person name="Seaver E.C."/>
            <person name="Weisblat D.A."/>
            <person name="Putnam N.H."/>
            <person name="Rokhsar D.S."/>
        </authorList>
    </citation>
    <scope>NUCLEOTIDE SEQUENCE [LARGE SCALE GENOMIC DNA]</scope>
</reference>
<accession>V4AY89</accession>
<dbReference type="STRING" id="225164.V4AY89"/>
<gene>
    <name evidence="3" type="ORF">LOTGIDRAFT_85331</name>
</gene>
<dbReference type="PANTHER" id="PTHR14499:SF145">
    <property type="entry name" value="POTASSIUM CHANNEL REGULATORY PROTEIN-LIKE"/>
    <property type="match status" value="1"/>
</dbReference>
<dbReference type="InterPro" id="IPR057890">
    <property type="entry name" value="KCTD7/14_C"/>
</dbReference>
<name>V4AY89_LOTGI</name>
<dbReference type="GO" id="GO:0051260">
    <property type="term" value="P:protein homooligomerization"/>
    <property type="evidence" value="ECO:0007669"/>
    <property type="project" value="InterPro"/>
</dbReference>
<dbReference type="AlphaFoldDB" id="V4AY89"/>
<dbReference type="Pfam" id="PF25611">
    <property type="entry name" value="KCTD_C"/>
    <property type="match status" value="1"/>
</dbReference>
<keyword evidence="4" id="KW-1185">Reference proteome</keyword>
<organism evidence="3 4">
    <name type="scientific">Lottia gigantea</name>
    <name type="common">Giant owl limpet</name>
    <dbReference type="NCBI Taxonomy" id="225164"/>
    <lineage>
        <taxon>Eukaryota</taxon>
        <taxon>Metazoa</taxon>
        <taxon>Spiralia</taxon>
        <taxon>Lophotrochozoa</taxon>
        <taxon>Mollusca</taxon>
        <taxon>Gastropoda</taxon>
        <taxon>Patellogastropoda</taxon>
        <taxon>Lottioidea</taxon>
        <taxon>Lottiidae</taxon>
        <taxon>Lottia</taxon>
    </lineage>
</organism>
<dbReference type="OMA" id="FNPNHGC"/>
<dbReference type="CTD" id="20252653"/>
<feature type="domain" description="Potassium channel tetramerisation-type BTB" evidence="1">
    <location>
        <begin position="6"/>
        <end position="89"/>
    </location>
</feature>
<dbReference type="PANTHER" id="PTHR14499">
    <property type="entry name" value="POTASSIUM CHANNEL TETRAMERIZATION DOMAIN-CONTAINING"/>
    <property type="match status" value="1"/>
</dbReference>
<dbReference type="OrthoDB" id="2414723at2759"/>
<evidence type="ECO:0000313" key="3">
    <source>
        <dbReference type="EMBL" id="ESP02538.1"/>
    </source>
</evidence>
<protein>
    <submittedName>
        <fullName evidence="3">Uncharacterized protein</fullName>
    </submittedName>
</protein>
<dbReference type="InterPro" id="IPR011333">
    <property type="entry name" value="SKP1/BTB/POZ_sf"/>
</dbReference>
<dbReference type="InterPro" id="IPR003131">
    <property type="entry name" value="T1-type_BTB"/>
</dbReference>
<sequence length="196" mass="22189">FPPIIPLNVGGVIFMTRLSTLLRYPDSMLAAMFSGRYQVDKDKDDHFFLDSNGNIFGHILEYLRHGTLPPYDVSSLVHRDAMYYGLIELAQRLSLKPELAALAVREAHRSQFPNYQQIKENVIRVGIENATVTKTGGVTIHAFRAEFKPKVQNFNPKHGCVVEQAHVTIGPWEGMADEEVFIRCLESDLIEEGFNI</sequence>
<dbReference type="SUPFAM" id="SSF54695">
    <property type="entry name" value="POZ domain"/>
    <property type="match status" value="1"/>
</dbReference>
<proteinExistence type="predicted"/>
<feature type="domain" description="KCTD7/14 C-terminal" evidence="2">
    <location>
        <begin position="104"/>
        <end position="196"/>
    </location>
</feature>
<evidence type="ECO:0000259" key="1">
    <source>
        <dbReference type="Pfam" id="PF02214"/>
    </source>
</evidence>
<dbReference type="KEGG" id="lgi:LOTGIDRAFT_85331"/>
<dbReference type="Proteomes" id="UP000030746">
    <property type="component" value="Unassembled WGS sequence"/>
</dbReference>
<dbReference type="RefSeq" id="XP_009046754.1">
    <property type="nucleotide sequence ID" value="XM_009048506.1"/>
</dbReference>
<dbReference type="Gene3D" id="3.30.710.10">
    <property type="entry name" value="Potassium Channel Kv1.1, Chain A"/>
    <property type="match status" value="1"/>
</dbReference>